<reference evidence="1 2" key="1">
    <citation type="journal article" date="2019" name="Anaerobe">
        <title>Brachyspira catarrhinii sp. nov., an anaerobic intestinal spirochaete isolated from vervet monkeys may have been misidentified as Brachyspira aalborgi in previous studies.</title>
        <authorList>
            <person name="Phillips N.D."/>
            <person name="La T."/>
            <person name="Hampson D.J."/>
        </authorList>
    </citation>
    <scope>NUCLEOTIDE SEQUENCE [LARGE SCALE GENOMIC DNA]</scope>
    <source>
        <strain evidence="1 2">Z12</strain>
    </source>
</reference>
<name>A0ABY2TN77_9SPIR</name>
<gene>
    <name evidence="1" type="ORF">EZH24_10835</name>
</gene>
<comment type="caution">
    <text evidence="1">The sequence shown here is derived from an EMBL/GenBank/DDBJ whole genome shotgun (WGS) entry which is preliminary data.</text>
</comment>
<dbReference type="RefSeq" id="WP_137999129.1">
    <property type="nucleotide sequence ID" value="NZ_SJDU01000394.1"/>
</dbReference>
<proteinExistence type="predicted"/>
<sequence length="71" mass="8337">MKTNMGYCKYQNTLKALKELNEILEWDTDAMFNLSDEEYRAMIKIIKIAMTIGVCPHVAKENFDYNNIKLD</sequence>
<protein>
    <submittedName>
        <fullName evidence="1">Uncharacterized protein</fullName>
    </submittedName>
</protein>
<evidence type="ECO:0000313" key="1">
    <source>
        <dbReference type="EMBL" id="TKZ29729.1"/>
    </source>
</evidence>
<dbReference type="Proteomes" id="UP000310168">
    <property type="component" value="Unassembled WGS sequence"/>
</dbReference>
<evidence type="ECO:0000313" key="2">
    <source>
        <dbReference type="Proteomes" id="UP000310168"/>
    </source>
</evidence>
<keyword evidence="2" id="KW-1185">Reference proteome</keyword>
<organism evidence="1 2">
    <name type="scientific">Brachyspira catarrhinii</name>
    <dbReference type="NCBI Taxonomy" id="2528966"/>
    <lineage>
        <taxon>Bacteria</taxon>
        <taxon>Pseudomonadati</taxon>
        <taxon>Spirochaetota</taxon>
        <taxon>Spirochaetia</taxon>
        <taxon>Brachyspirales</taxon>
        <taxon>Brachyspiraceae</taxon>
        <taxon>Brachyspira</taxon>
    </lineage>
</organism>
<accession>A0ABY2TN77</accession>
<dbReference type="EMBL" id="SJDU01000394">
    <property type="protein sequence ID" value="TKZ29729.1"/>
    <property type="molecule type" value="Genomic_DNA"/>
</dbReference>